<dbReference type="Pfam" id="PF20430">
    <property type="entry name" value="Eplus_motif"/>
    <property type="match status" value="1"/>
</dbReference>
<evidence type="ECO:0000256" key="2">
    <source>
        <dbReference type="PROSITE-ProRule" id="PRU00708"/>
    </source>
</evidence>
<dbReference type="Pfam" id="PF01535">
    <property type="entry name" value="PPR"/>
    <property type="match status" value="4"/>
</dbReference>
<dbReference type="GO" id="GO:0003723">
    <property type="term" value="F:RNA binding"/>
    <property type="evidence" value="ECO:0007669"/>
    <property type="project" value="InterPro"/>
</dbReference>
<feature type="repeat" description="PPR" evidence="2">
    <location>
        <begin position="334"/>
        <end position="364"/>
    </location>
</feature>
<dbReference type="EMBL" id="JAMYWD010000012">
    <property type="protein sequence ID" value="KAJ4951200.1"/>
    <property type="molecule type" value="Genomic_DNA"/>
</dbReference>
<evidence type="ECO:0000313" key="3">
    <source>
        <dbReference type="EMBL" id="KAJ4951200.1"/>
    </source>
</evidence>
<comment type="caution">
    <text evidence="3">The sequence shown here is derived from an EMBL/GenBank/DDBJ whole genome shotgun (WGS) entry which is preliminary data.</text>
</comment>
<dbReference type="InterPro" id="IPR002885">
    <property type="entry name" value="PPR_rpt"/>
</dbReference>
<dbReference type="Pfam" id="PF20431">
    <property type="entry name" value="E_motif"/>
    <property type="match status" value="1"/>
</dbReference>
<dbReference type="InterPro" id="IPR046848">
    <property type="entry name" value="E_motif"/>
</dbReference>
<feature type="repeat" description="PPR" evidence="2">
    <location>
        <begin position="365"/>
        <end position="399"/>
    </location>
</feature>
<dbReference type="PANTHER" id="PTHR47926:SF387">
    <property type="entry name" value="PENTATRICOPEPTIDE REPEAT-CONTAINING PROTEIN"/>
    <property type="match status" value="1"/>
</dbReference>
<feature type="repeat" description="PPR" evidence="2">
    <location>
        <begin position="467"/>
        <end position="501"/>
    </location>
</feature>
<dbReference type="InterPro" id="IPR011990">
    <property type="entry name" value="TPR-like_helical_dom_sf"/>
</dbReference>
<gene>
    <name evidence="3" type="ORF">NE237_028032</name>
</gene>
<dbReference type="FunFam" id="1.25.40.10:FF:000184">
    <property type="entry name" value="Pentatricopeptide repeat-containing protein, chloroplastic"/>
    <property type="match status" value="1"/>
</dbReference>
<dbReference type="GO" id="GO:0009451">
    <property type="term" value="P:RNA modification"/>
    <property type="evidence" value="ECO:0007669"/>
    <property type="project" value="InterPro"/>
</dbReference>
<dbReference type="FunFam" id="1.25.40.10:FF:000470">
    <property type="entry name" value="Pentatricopeptide repeat-containing protein At5g66520"/>
    <property type="match status" value="1"/>
</dbReference>
<protein>
    <recommendedName>
        <fullName evidence="5">Pentatricopeptide repeat-containing protein</fullName>
    </recommendedName>
</protein>
<dbReference type="Gene3D" id="1.25.40.10">
    <property type="entry name" value="Tetratricopeptide repeat domain"/>
    <property type="match status" value="3"/>
</dbReference>
<evidence type="ECO:0000256" key="1">
    <source>
        <dbReference type="ARBA" id="ARBA00022737"/>
    </source>
</evidence>
<accession>A0A9Q0JUS0</accession>
<evidence type="ECO:0008006" key="5">
    <source>
        <dbReference type="Google" id="ProtNLM"/>
    </source>
</evidence>
<dbReference type="InterPro" id="IPR046849">
    <property type="entry name" value="E2_motif"/>
</dbReference>
<dbReference type="InterPro" id="IPR046960">
    <property type="entry name" value="PPR_At4g14850-like_plant"/>
</dbReference>
<feature type="repeat" description="PPR" evidence="2">
    <location>
        <begin position="132"/>
        <end position="166"/>
    </location>
</feature>
<evidence type="ECO:0000313" key="4">
    <source>
        <dbReference type="Proteomes" id="UP001141806"/>
    </source>
</evidence>
<dbReference type="OrthoDB" id="185373at2759"/>
<dbReference type="Proteomes" id="UP001141806">
    <property type="component" value="Unassembled WGS sequence"/>
</dbReference>
<dbReference type="Pfam" id="PF13041">
    <property type="entry name" value="PPR_2"/>
    <property type="match status" value="3"/>
</dbReference>
<dbReference type="SUPFAM" id="SSF48452">
    <property type="entry name" value="TPR-like"/>
    <property type="match status" value="1"/>
</dbReference>
<name>A0A9Q0JUS0_9MAGN</name>
<dbReference type="NCBIfam" id="TIGR00756">
    <property type="entry name" value="PPR"/>
    <property type="match status" value="6"/>
</dbReference>
<feature type="repeat" description="PPR" evidence="2">
    <location>
        <begin position="233"/>
        <end position="267"/>
    </location>
</feature>
<feature type="repeat" description="PPR" evidence="2">
    <location>
        <begin position="604"/>
        <end position="638"/>
    </location>
</feature>
<organism evidence="3 4">
    <name type="scientific">Protea cynaroides</name>
    <dbReference type="NCBI Taxonomy" id="273540"/>
    <lineage>
        <taxon>Eukaryota</taxon>
        <taxon>Viridiplantae</taxon>
        <taxon>Streptophyta</taxon>
        <taxon>Embryophyta</taxon>
        <taxon>Tracheophyta</taxon>
        <taxon>Spermatophyta</taxon>
        <taxon>Magnoliopsida</taxon>
        <taxon>Proteales</taxon>
        <taxon>Proteaceae</taxon>
        <taxon>Protea</taxon>
    </lineage>
</organism>
<dbReference type="PROSITE" id="PS51375">
    <property type="entry name" value="PPR"/>
    <property type="match status" value="6"/>
</dbReference>
<keyword evidence="4" id="KW-1185">Reference proteome</keyword>
<dbReference type="PANTHER" id="PTHR47926">
    <property type="entry name" value="PENTATRICOPEPTIDE REPEAT-CONTAINING PROTEIN"/>
    <property type="match status" value="1"/>
</dbReference>
<keyword evidence="1" id="KW-0677">Repeat</keyword>
<dbReference type="FunFam" id="1.25.40.10:FF:000348">
    <property type="entry name" value="Pentatricopeptide repeat-containing protein chloroplastic"/>
    <property type="match status" value="1"/>
</dbReference>
<sequence length="704" mass="79483">MLVRNLDSLHLLLCSRIHMLQPLSLPFLVCPLLELCRRHQTILGWIKPFSAIPLQKPKWISNTILIITNPLLLTLESCNSMSELKQIQAQMTRTGLITHTFPVSRVLSFCALSVSGDINHAHTIFSQIGEPNIYIWNTMIRGYCKAKSPDSGFLLFRRMVREQVDMDSRTFVFVLKACEQFQRVTQGEELHCLIYKLGCDGDLLIRNGLIHLYVKHVCLGSARLLFEAYLVRDVVSWTTIINGYAQNNLPEEALKLFNLMLLSGAAPNEVTMIVVLSVCSQAGDLSLGKSIHRYIEKKNVDHSLNLMNALMDMYVKCGCLTSAKEIFDRMEVRDVFSWTTMINGYAKDGNLEFARKLFDEMPERNIISWNAMIAGYSQKSQPEKALELFREMEKAHVVPIESTLVCVLSACGQSGSLDLGQWFHYYYVDQKRVKLSVILANAFIDMYAKCGNIDAAVEVFIIMAEKDLVSWNSMIVGYAVHGYAEQALRLFDQMRSKEIVPDDITFVGVLSACSHGGLVIQGKEFFGNMRRVYGIEPKAEHYACMIDLLGRVGLLEEANKLITRMPMEPDEAAWGALLNACRMHGNVELGKFAADKLLQLDPKDSGIYALLANMYASRRRWDDVRMVRSMMRDRGIKKNPGNSLIEVDGKVHEFLVADKSHPQSEEIYNILDEILLLLKSEGYVPNTSQLMGLLEVSDAVFSAA</sequence>
<proteinExistence type="predicted"/>
<dbReference type="AlphaFoldDB" id="A0A9Q0JUS0"/>
<reference evidence="3" key="1">
    <citation type="journal article" date="2023" name="Plant J.">
        <title>The genome of the king protea, Protea cynaroides.</title>
        <authorList>
            <person name="Chang J."/>
            <person name="Duong T.A."/>
            <person name="Schoeman C."/>
            <person name="Ma X."/>
            <person name="Roodt D."/>
            <person name="Barker N."/>
            <person name="Li Z."/>
            <person name="Van de Peer Y."/>
            <person name="Mizrachi E."/>
        </authorList>
    </citation>
    <scope>NUCLEOTIDE SEQUENCE</scope>
    <source>
        <tissue evidence="3">Young leaves</tissue>
    </source>
</reference>